<keyword evidence="2" id="KW-1003">Cell membrane</keyword>
<dbReference type="InterPro" id="IPR051211">
    <property type="entry name" value="PG_lysyltransferase"/>
</dbReference>
<evidence type="ECO:0000256" key="6">
    <source>
        <dbReference type="SAM" id="Phobius"/>
    </source>
</evidence>
<dbReference type="InterPro" id="IPR035952">
    <property type="entry name" value="Rhomboid-like_sf"/>
</dbReference>
<evidence type="ECO:0000256" key="1">
    <source>
        <dbReference type="ARBA" id="ARBA00004651"/>
    </source>
</evidence>
<evidence type="ECO:0000256" key="3">
    <source>
        <dbReference type="ARBA" id="ARBA00022692"/>
    </source>
</evidence>
<feature type="transmembrane region" description="Helical" evidence="6">
    <location>
        <begin position="99"/>
        <end position="120"/>
    </location>
</feature>
<feature type="domain" description="Phosphatidylglycerol lysyltransferase C-terminal" evidence="7">
    <location>
        <begin position="500"/>
        <end position="803"/>
    </location>
</feature>
<organism evidence="8 9">
    <name type="scientific">Herbiconiux flava</name>
    <dbReference type="NCBI Taxonomy" id="881268"/>
    <lineage>
        <taxon>Bacteria</taxon>
        <taxon>Bacillati</taxon>
        <taxon>Actinomycetota</taxon>
        <taxon>Actinomycetes</taxon>
        <taxon>Micrococcales</taxon>
        <taxon>Microbacteriaceae</taxon>
        <taxon>Herbiconiux</taxon>
    </lineage>
</organism>
<evidence type="ECO:0000313" key="9">
    <source>
        <dbReference type="Proteomes" id="UP000549913"/>
    </source>
</evidence>
<feature type="transmembrane region" description="Helical" evidence="6">
    <location>
        <begin position="60"/>
        <end position="87"/>
    </location>
</feature>
<evidence type="ECO:0000256" key="4">
    <source>
        <dbReference type="ARBA" id="ARBA00022989"/>
    </source>
</evidence>
<keyword evidence="9" id="KW-1185">Reference proteome</keyword>
<dbReference type="EMBL" id="JACCBM010000001">
    <property type="protein sequence ID" value="NYD72384.1"/>
    <property type="molecule type" value="Genomic_DNA"/>
</dbReference>
<keyword evidence="3 6" id="KW-0812">Transmembrane</keyword>
<protein>
    <submittedName>
        <fullName evidence="8">Lysylphosphatidylglycerol synthetase-like protein (DUF2156 family)</fullName>
    </submittedName>
</protein>
<feature type="transmembrane region" description="Helical" evidence="6">
    <location>
        <begin position="12"/>
        <end position="36"/>
    </location>
</feature>
<reference evidence="8 9" key="1">
    <citation type="submission" date="2020-07" db="EMBL/GenBank/DDBJ databases">
        <title>Sequencing the genomes of 1000 actinobacteria strains.</title>
        <authorList>
            <person name="Klenk H.-P."/>
        </authorList>
    </citation>
    <scope>NUCLEOTIDE SEQUENCE [LARGE SCALE GENOMIC DNA]</scope>
    <source>
        <strain evidence="8 9">DSM 26474</strain>
    </source>
</reference>
<dbReference type="GO" id="GO:0055091">
    <property type="term" value="P:phospholipid homeostasis"/>
    <property type="evidence" value="ECO:0007669"/>
    <property type="project" value="TreeGrafter"/>
</dbReference>
<feature type="transmembrane region" description="Helical" evidence="6">
    <location>
        <begin position="163"/>
        <end position="179"/>
    </location>
</feature>
<feature type="transmembrane region" description="Helical" evidence="6">
    <location>
        <begin position="217"/>
        <end position="237"/>
    </location>
</feature>
<dbReference type="PANTHER" id="PTHR34697:SF2">
    <property type="entry name" value="PHOSPHATIDYLGLYCEROL LYSYLTRANSFERASE"/>
    <property type="match status" value="1"/>
</dbReference>
<comment type="subcellular location">
    <subcellularLocation>
        <location evidence="1">Cell membrane</location>
        <topology evidence="1">Multi-pass membrane protein</topology>
    </subcellularLocation>
</comment>
<sequence>MRKALTFLGRYLATIPVSIGFAVLILVTSLLAGTFFGPPSEVTEDTWAAGVTTVIDMGHWWTIVTALFIPWDPFQLAAGILASLTLLGVAERLLGRRRLVLVFLVTGLLGVSLGVLLQWIGSLAGEWWADGTSYDLTIDPLTPIVGALLASSSLMGPLWRRRVRLVSIGFLLMFTLYVGDTSTVYRLIAGIAGLVIGHYVSGRARRVVWLKSSFGEVRVLIAAVVLITAVGPLVSWLDPNGSGAFGLAGSFYGDIFPTASSIDDFCSTANTDVCDDVKRLAELGGLGPIVQTFVPLALLLVSAWGLRKGRRFALWLGIVTNLAMIVLAFVFLGLILTLADGQNAAVDDTPLQAIDVGEYIVWGGSTIAVPLAVAILLFVNRRRFALKAPREALIRFAVVVAGSGAVLALAYLVVGGFALETFVPKDTTVVDLWFDLPRRFLPVTLVGVTGDVLVPSAGVASFLFQWIGPVFWAVFTVASLQLIASTEQRVNVGDHQRIRALLRRGGGGTLGWMTTWPGNVYWFNATGDAAVAYRVINDVAITMSDPVCLPGTERDVVRDFVAFCDSRSWTPVFYSVHAQFLPAFDELEWQHMSVGEETLMHPQTLEMTGKAWQNVRSSLNRGTREGMTTLWTTYDELSRSYVSQINAISEAWVSEKELPEMGFTLGALEEIKDPDVALMLALDSTGRIAAVTSWLPVYRDGRAVGYTLDFMRRADESMGGTMEFLIASAALHMKELGVEVLSLSGAPLAQAPVPKGSEPPAPTVMTELSDFLARTLEPAYGFSSLFKFKSKFNPTYSTIYMAYPDPLGLPSIGGAIGRAYLPSMSAKETVALVRTLVPRR</sequence>
<feature type="transmembrane region" description="Helical" evidence="6">
    <location>
        <begin position="313"/>
        <end position="339"/>
    </location>
</feature>
<dbReference type="GO" id="GO:0005886">
    <property type="term" value="C:plasma membrane"/>
    <property type="evidence" value="ECO:0007669"/>
    <property type="project" value="UniProtKB-SubCell"/>
</dbReference>
<dbReference type="SUPFAM" id="SSF144091">
    <property type="entry name" value="Rhomboid-like"/>
    <property type="match status" value="1"/>
</dbReference>
<proteinExistence type="predicted"/>
<dbReference type="PANTHER" id="PTHR34697">
    <property type="entry name" value="PHOSPHATIDYLGLYCEROL LYSYLTRANSFERASE"/>
    <property type="match status" value="1"/>
</dbReference>
<feature type="transmembrane region" description="Helical" evidence="6">
    <location>
        <begin position="140"/>
        <end position="156"/>
    </location>
</feature>
<dbReference type="Proteomes" id="UP000549913">
    <property type="component" value="Unassembled WGS sequence"/>
</dbReference>
<dbReference type="InterPro" id="IPR024320">
    <property type="entry name" value="LPG_synthase_C"/>
</dbReference>
<keyword evidence="5 6" id="KW-0472">Membrane</keyword>
<dbReference type="RefSeq" id="WP_179549159.1">
    <property type="nucleotide sequence ID" value="NZ_BSEW01000002.1"/>
</dbReference>
<dbReference type="Pfam" id="PF09924">
    <property type="entry name" value="LPG_synthase_C"/>
    <property type="match status" value="1"/>
</dbReference>
<name>A0A852SUT1_9MICO</name>
<feature type="transmembrane region" description="Helical" evidence="6">
    <location>
        <begin position="286"/>
        <end position="306"/>
    </location>
</feature>
<evidence type="ECO:0000313" key="8">
    <source>
        <dbReference type="EMBL" id="NYD72384.1"/>
    </source>
</evidence>
<dbReference type="Gene3D" id="1.20.1540.10">
    <property type="entry name" value="Rhomboid-like"/>
    <property type="match status" value="1"/>
</dbReference>
<gene>
    <name evidence="8" type="ORF">BJ984_003542</name>
</gene>
<keyword evidence="4 6" id="KW-1133">Transmembrane helix</keyword>
<dbReference type="GO" id="GO:0016755">
    <property type="term" value="F:aminoacyltransferase activity"/>
    <property type="evidence" value="ECO:0007669"/>
    <property type="project" value="TreeGrafter"/>
</dbReference>
<accession>A0A852SUT1</accession>
<feature type="transmembrane region" description="Helical" evidence="6">
    <location>
        <begin position="359"/>
        <end position="380"/>
    </location>
</feature>
<evidence type="ECO:0000259" key="7">
    <source>
        <dbReference type="Pfam" id="PF09924"/>
    </source>
</evidence>
<evidence type="ECO:0000256" key="5">
    <source>
        <dbReference type="ARBA" id="ARBA00023136"/>
    </source>
</evidence>
<feature type="transmembrane region" description="Helical" evidence="6">
    <location>
        <begin position="185"/>
        <end position="205"/>
    </location>
</feature>
<feature type="transmembrane region" description="Helical" evidence="6">
    <location>
        <begin position="392"/>
        <end position="419"/>
    </location>
</feature>
<comment type="caution">
    <text evidence="8">The sequence shown here is derived from an EMBL/GenBank/DDBJ whole genome shotgun (WGS) entry which is preliminary data.</text>
</comment>
<evidence type="ECO:0000256" key="2">
    <source>
        <dbReference type="ARBA" id="ARBA00022475"/>
    </source>
</evidence>
<dbReference type="AlphaFoldDB" id="A0A852SUT1"/>